<keyword evidence="3" id="KW-1185">Reference proteome</keyword>
<organism evidence="2 3">
    <name type="scientific">Stegodyphus mimosarum</name>
    <name type="common">African social velvet spider</name>
    <dbReference type="NCBI Taxonomy" id="407821"/>
    <lineage>
        <taxon>Eukaryota</taxon>
        <taxon>Metazoa</taxon>
        <taxon>Ecdysozoa</taxon>
        <taxon>Arthropoda</taxon>
        <taxon>Chelicerata</taxon>
        <taxon>Arachnida</taxon>
        <taxon>Araneae</taxon>
        <taxon>Araneomorphae</taxon>
        <taxon>Entelegynae</taxon>
        <taxon>Eresoidea</taxon>
        <taxon>Eresidae</taxon>
        <taxon>Stegodyphus</taxon>
    </lineage>
</organism>
<dbReference type="Proteomes" id="UP000054359">
    <property type="component" value="Unassembled WGS sequence"/>
</dbReference>
<reference evidence="2 3" key="1">
    <citation type="submission" date="2013-11" db="EMBL/GenBank/DDBJ databases">
        <title>Genome sequencing of Stegodyphus mimosarum.</title>
        <authorList>
            <person name="Bechsgaard J."/>
        </authorList>
    </citation>
    <scope>NUCLEOTIDE SEQUENCE [LARGE SCALE GENOMIC DNA]</scope>
</reference>
<dbReference type="Pfam" id="PF25340">
    <property type="entry name" value="BCD_RFX"/>
    <property type="match status" value="1"/>
</dbReference>
<evidence type="ECO:0000313" key="2">
    <source>
        <dbReference type="EMBL" id="KFM61143.1"/>
    </source>
</evidence>
<gene>
    <name evidence="2" type="ORF">X975_25484</name>
</gene>
<dbReference type="InterPro" id="IPR057321">
    <property type="entry name" value="RFX1-4/6/8-like_BCD"/>
</dbReference>
<sequence>MDKIHVFKNAYRKHCEYILEAVVNFQFSDVESLWYSFWNSSSENRNQSDTLLTRP</sequence>
<protein>
    <submittedName>
        <fullName evidence="2">DNA-binding protein RFX2</fullName>
    </submittedName>
</protein>
<feature type="domain" description="RFX1-4/6/8-like BCD" evidence="1">
    <location>
        <begin position="7"/>
        <end position="42"/>
    </location>
</feature>
<dbReference type="AlphaFoldDB" id="A0A087T7Q4"/>
<evidence type="ECO:0000259" key="1">
    <source>
        <dbReference type="Pfam" id="PF25340"/>
    </source>
</evidence>
<proteinExistence type="predicted"/>
<name>A0A087T7Q4_STEMI</name>
<dbReference type="GO" id="GO:0003677">
    <property type="term" value="F:DNA binding"/>
    <property type="evidence" value="ECO:0007669"/>
    <property type="project" value="UniProtKB-KW"/>
</dbReference>
<feature type="non-terminal residue" evidence="2">
    <location>
        <position position="55"/>
    </location>
</feature>
<keyword evidence="2" id="KW-0238">DNA-binding</keyword>
<dbReference type="EMBL" id="KK113843">
    <property type="protein sequence ID" value="KFM61143.1"/>
    <property type="molecule type" value="Genomic_DNA"/>
</dbReference>
<evidence type="ECO:0000313" key="3">
    <source>
        <dbReference type="Proteomes" id="UP000054359"/>
    </source>
</evidence>
<accession>A0A087T7Q4</accession>